<accession>A0ABS8DCV9</accession>
<dbReference type="Gene3D" id="3.30.470.20">
    <property type="entry name" value="ATP-grasp fold, B domain"/>
    <property type="match status" value="1"/>
</dbReference>
<protein>
    <submittedName>
        <fullName evidence="6">ATP-grasp domain-containing protein</fullName>
    </submittedName>
</protein>
<evidence type="ECO:0000313" key="6">
    <source>
        <dbReference type="EMBL" id="MCB7386263.1"/>
    </source>
</evidence>
<dbReference type="Gene3D" id="3.40.50.20">
    <property type="match status" value="1"/>
</dbReference>
<evidence type="ECO:0000256" key="3">
    <source>
        <dbReference type="ARBA" id="ARBA00022840"/>
    </source>
</evidence>
<proteinExistence type="predicted"/>
<evidence type="ECO:0000259" key="5">
    <source>
        <dbReference type="PROSITE" id="PS50975"/>
    </source>
</evidence>
<dbReference type="InterPro" id="IPR013815">
    <property type="entry name" value="ATP_grasp_subdomain_1"/>
</dbReference>
<dbReference type="PANTHER" id="PTHR43585">
    <property type="entry name" value="FUMIPYRROLE BIOSYNTHESIS PROTEIN C"/>
    <property type="match status" value="1"/>
</dbReference>
<dbReference type="InterPro" id="IPR052032">
    <property type="entry name" value="ATP-dep_AA_Ligase"/>
</dbReference>
<dbReference type="Gene3D" id="3.30.1490.20">
    <property type="entry name" value="ATP-grasp fold, A domain"/>
    <property type="match status" value="1"/>
</dbReference>
<comment type="caution">
    <text evidence="6">The sequence shown here is derived from an EMBL/GenBank/DDBJ whole genome shotgun (WGS) entry which is preliminary data.</text>
</comment>
<dbReference type="SUPFAM" id="SSF56059">
    <property type="entry name" value="Glutathione synthetase ATP-binding domain-like"/>
    <property type="match status" value="1"/>
</dbReference>
<sequence length="405" mass="45590">MKKILLLGGSAQQIVAIEVAKKMGLYTVLCDFLLDNPGQYIADKFYPVSTTDKEAVLKIAQYEKIGGVLAYASDPAAPTAAYVAEKMGLSGNPYDSVEILCNKDKYREFLANNNFCTPKAKGFFSIDETMNKLEAGYFKFPVIIKPVDSSGSKGVSRCDSLKGIYQKLQYAMSFSRSKRIIVEEFIDKYGYQIAGDGLSIEGKLVFYCLANDHFNPKCANPFVPISASFPYNMPDSVYNKVHAEIQRLLMLLGMKNCTYNFDICIDKDYNVYLMEIAPRNGGNYIPQIIRYATGVDLIEYSVRLAMGETLDAPKFNKVEGFWAYYAVHSLEDGILDCVEISPEIEQRYIVENHLIKHHGDRISTFRGANTTLGCLLMKFNSMSEMLHMIDNSEEWITVKLMKSSK</sequence>
<dbReference type="SUPFAM" id="SSF52440">
    <property type="entry name" value="PreATP-grasp domain"/>
    <property type="match status" value="1"/>
</dbReference>
<reference evidence="6 7" key="1">
    <citation type="submission" date="2021-10" db="EMBL/GenBank/DDBJ databases">
        <title>Collection of gut derived symbiotic bacterial strains cultured from healthy donors.</title>
        <authorList>
            <person name="Lin H."/>
            <person name="Littmann E."/>
            <person name="Kohout C."/>
            <person name="Pamer E.G."/>
        </authorList>
    </citation>
    <scope>NUCLEOTIDE SEQUENCE [LARGE SCALE GENOMIC DNA]</scope>
    <source>
        <strain evidence="6 7">DFI.1.165</strain>
    </source>
</reference>
<feature type="domain" description="ATP-grasp" evidence="5">
    <location>
        <begin position="107"/>
        <end position="306"/>
    </location>
</feature>
<evidence type="ECO:0000313" key="7">
    <source>
        <dbReference type="Proteomes" id="UP001299546"/>
    </source>
</evidence>
<dbReference type="InterPro" id="IPR016185">
    <property type="entry name" value="PreATP-grasp_dom_sf"/>
</dbReference>
<organism evidence="6 7">
    <name type="scientific">Bariatricus massiliensis</name>
    <dbReference type="NCBI Taxonomy" id="1745713"/>
    <lineage>
        <taxon>Bacteria</taxon>
        <taxon>Bacillati</taxon>
        <taxon>Bacillota</taxon>
        <taxon>Clostridia</taxon>
        <taxon>Lachnospirales</taxon>
        <taxon>Lachnospiraceae</taxon>
        <taxon>Bariatricus</taxon>
    </lineage>
</organism>
<gene>
    <name evidence="6" type="ORF">LIZ65_03090</name>
</gene>
<keyword evidence="1" id="KW-0436">Ligase</keyword>
<dbReference type="EMBL" id="JAJCIS010000001">
    <property type="protein sequence ID" value="MCB7386263.1"/>
    <property type="molecule type" value="Genomic_DNA"/>
</dbReference>
<evidence type="ECO:0000256" key="4">
    <source>
        <dbReference type="PROSITE-ProRule" id="PRU00409"/>
    </source>
</evidence>
<keyword evidence="7" id="KW-1185">Reference proteome</keyword>
<dbReference type="PROSITE" id="PS50975">
    <property type="entry name" value="ATP_GRASP"/>
    <property type="match status" value="1"/>
</dbReference>
<dbReference type="InterPro" id="IPR005479">
    <property type="entry name" value="CPAse_ATP-bd"/>
</dbReference>
<keyword evidence="2 4" id="KW-0547">Nucleotide-binding</keyword>
<evidence type="ECO:0000256" key="2">
    <source>
        <dbReference type="ARBA" id="ARBA00022741"/>
    </source>
</evidence>
<dbReference type="Pfam" id="PF02786">
    <property type="entry name" value="CPSase_L_D2"/>
    <property type="match status" value="1"/>
</dbReference>
<dbReference type="InterPro" id="IPR011761">
    <property type="entry name" value="ATP-grasp"/>
</dbReference>
<keyword evidence="3 4" id="KW-0067">ATP-binding</keyword>
<name>A0ABS8DCV9_9FIRM</name>
<dbReference type="Proteomes" id="UP001299546">
    <property type="component" value="Unassembled WGS sequence"/>
</dbReference>
<evidence type="ECO:0000256" key="1">
    <source>
        <dbReference type="ARBA" id="ARBA00022598"/>
    </source>
</evidence>
<dbReference type="RefSeq" id="WP_066732555.1">
    <property type="nucleotide sequence ID" value="NZ_JAJCIQ010000001.1"/>
</dbReference>
<dbReference type="PANTHER" id="PTHR43585:SF2">
    <property type="entry name" value="ATP-GRASP ENZYME FSQD"/>
    <property type="match status" value="1"/>
</dbReference>